<evidence type="ECO:0000256" key="1">
    <source>
        <dbReference type="SAM" id="Phobius"/>
    </source>
</evidence>
<gene>
    <name evidence="2" type="ORF">SCLCIDRAFT_544319</name>
</gene>
<feature type="transmembrane region" description="Helical" evidence="1">
    <location>
        <begin position="44"/>
        <end position="61"/>
    </location>
</feature>
<keyword evidence="1" id="KW-0472">Membrane</keyword>
<dbReference type="InParanoid" id="A0A0C3AK93"/>
<dbReference type="HOGENOM" id="CLU_2321719_0_0_1"/>
<keyword evidence="1" id="KW-1133">Transmembrane helix</keyword>
<reference evidence="2 3" key="1">
    <citation type="submission" date="2014-04" db="EMBL/GenBank/DDBJ databases">
        <authorList>
            <consortium name="DOE Joint Genome Institute"/>
            <person name="Kuo A."/>
            <person name="Kohler A."/>
            <person name="Nagy L.G."/>
            <person name="Floudas D."/>
            <person name="Copeland A."/>
            <person name="Barry K.W."/>
            <person name="Cichocki N."/>
            <person name="Veneault-Fourrey C."/>
            <person name="LaButti K."/>
            <person name="Lindquist E.A."/>
            <person name="Lipzen A."/>
            <person name="Lundell T."/>
            <person name="Morin E."/>
            <person name="Murat C."/>
            <person name="Sun H."/>
            <person name="Tunlid A."/>
            <person name="Henrissat B."/>
            <person name="Grigoriev I.V."/>
            <person name="Hibbett D.S."/>
            <person name="Martin F."/>
            <person name="Nordberg H.P."/>
            <person name="Cantor M.N."/>
            <person name="Hua S.X."/>
        </authorList>
    </citation>
    <scope>NUCLEOTIDE SEQUENCE [LARGE SCALE GENOMIC DNA]</scope>
    <source>
        <strain evidence="2 3">Foug A</strain>
    </source>
</reference>
<organism evidence="2 3">
    <name type="scientific">Scleroderma citrinum Foug A</name>
    <dbReference type="NCBI Taxonomy" id="1036808"/>
    <lineage>
        <taxon>Eukaryota</taxon>
        <taxon>Fungi</taxon>
        <taxon>Dikarya</taxon>
        <taxon>Basidiomycota</taxon>
        <taxon>Agaricomycotina</taxon>
        <taxon>Agaricomycetes</taxon>
        <taxon>Agaricomycetidae</taxon>
        <taxon>Boletales</taxon>
        <taxon>Sclerodermatineae</taxon>
        <taxon>Sclerodermataceae</taxon>
        <taxon>Scleroderma</taxon>
    </lineage>
</organism>
<feature type="transmembrane region" description="Helical" evidence="1">
    <location>
        <begin position="14"/>
        <end position="32"/>
    </location>
</feature>
<evidence type="ECO:0000313" key="2">
    <source>
        <dbReference type="EMBL" id="KIM65367.1"/>
    </source>
</evidence>
<keyword evidence="1" id="KW-0812">Transmembrane</keyword>
<dbReference type="AlphaFoldDB" id="A0A0C3AK93"/>
<dbReference type="EMBL" id="KN822023">
    <property type="protein sequence ID" value="KIM65367.1"/>
    <property type="molecule type" value="Genomic_DNA"/>
</dbReference>
<proteinExistence type="predicted"/>
<sequence length="99" mass="11095">MECGVDALVRSSVYFHNLAMAVFEMLCSNSCLPSAFPSPSRRPLKLVGLFFGLSLFVFIALQCTQVDDIKYQMKLDDMKRHGTWTFQVKTIALSIPGSQ</sequence>
<keyword evidence="3" id="KW-1185">Reference proteome</keyword>
<dbReference type="Proteomes" id="UP000053989">
    <property type="component" value="Unassembled WGS sequence"/>
</dbReference>
<name>A0A0C3AK93_9AGAM</name>
<evidence type="ECO:0000313" key="3">
    <source>
        <dbReference type="Proteomes" id="UP000053989"/>
    </source>
</evidence>
<reference evidence="3" key="2">
    <citation type="submission" date="2015-01" db="EMBL/GenBank/DDBJ databases">
        <title>Evolutionary Origins and Diversification of the Mycorrhizal Mutualists.</title>
        <authorList>
            <consortium name="DOE Joint Genome Institute"/>
            <consortium name="Mycorrhizal Genomics Consortium"/>
            <person name="Kohler A."/>
            <person name="Kuo A."/>
            <person name="Nagy L.G."/>
            <person name="Floudas D."/>
            <person name="Copeland A."/>
            <person name="Barry K.W."/>
            <person name="Cichocki N."/>
            <person name="Veneault-Fourrey C."/>
            <person name="LaButti K."/>
            <person name="Lindquist E.A."/>
            <person name="Lipzen A."/>
            <person name="Lundell T."/>
            <person name="Morin E."/>
            <person name="Murat C."/>
            <person name="Riley R."/>
            <person name="Ohm R."/>
            <person name="Sun H."/>
            <person name="Tunlid A."/>
            <person name="Henrissat B."/>
            <person name="Grigoriev I.V."/>
            <person name="Hibbett D.S."/>
            <person name="Martin F."/>
        </authorList>
    </citation>
    <scope>NUCLEOTIDE SEQUENCE [LARGE SCALE GENOMIC DNA]</scope>
    <source>
        <strain evidence="3">Foug A</strain>
    </source>
</reference>
<protein>
    <submittedName>
        <fullName evidence="2">Uncharacterized protein</fullName>
    </submittedName>
</protein>
<accession>A0A0C3AK93</accession>